<reference evidence="1 2" key="1">
    <citation type="submission" date="2016-10" db="EMBL/GenBank/DDBJ databases">
        <authorList>
            <person name="de Groot N.N."/>
        </authorList>
    </citation>
    <scope>NUCLEOTIDE SEQUENCE [LARGE SCALE GENOMIC DNA]</scope>
    <source>
        <strain evidence="1 2">DSM 24956</strain>
    </source>
</reference>
<dbReference type="RefSeq" id="WP_090121078.1">
    <property type="nucleotide sequence ID" value="NZ_FNNJ01000002.1"/>
</dbReference>
<gene>
    <name evidence="1" type="ORF">SAMN05444411_102247</name>
</gene>
<accession>A0A1H2WNN4</accession>
<sequence>MKKLLRYPNKQKAVDKALWLNFEYRTNNKQFGVIQSTNDDYLVVLKDSVSFERKNFEKLPCDYSKLSYKKIQMIAMDEDPLNHWEEIRGLFSVMDGELLRYIIHSKIPLEKFIRFELAARGFDKNHQWCGFDKAEKIWLK</sequence>
<evidence type="ECO:0000313" key="2">
    <source>
        <dbReference type="Proteomes" id="UP000199595"/>
    </source>
</evidence>
<dbReference type="STRING" id="762486.SAMN05444411_102247"/>
<dbReference type="OrthoDB" id="1201446at2"/>
<evidence type="ECO:0000313" key="1">
    <source>
        <dbReference type="EMBL" id="SDW82242.1"/>
    </source>
</evidence>
<dbReference type="AlphaFoldDB" id="A0A1H2WNN4"/>
<dbReference type="EMBL" id="FNNJ01000002">
    <property type="protein sequence ID" value="SDW82242.1"/>
    <property type="molecule type" value="Genomic_DNA"/>
</dbReference>
<dbReference type="Proteomes" id="UP000199595">
    <property type="component" value="Unassembled WGS sequence"/>
</dbReference>
<proteinExistence type="predicted"/>
<protein>
    <submittedName>
        <fullName evidence="1">Uncharacterized protein</fullName>
    </submittedName>
</protein>
<keyword evidence="2" id="KW-1185">Reference proteome</keyword>
<organism evidence="1 2">
    <name type="scientific">Lutibacter oricola</name>
    <dbReference type="NCBI Taxonomy" id="762486"/>
    <lineage>
        <taxon>Bacteria</taxon>
        <taxon>Pseudomonadati</taxon>
        <taxon>Bacteroidota</taxon>
        <taxon>Flavobacteriia</taxon>
        <taxon>Flavobacteriales</taxon>
        <taxon>Flavobacteriaceae</taxon>
        <taxon>Lutibacter</taxon>
    </lineage>
</organism>
<name>A0A1H2WNN4_9FLAO</name>